<keyword evidence="3" id="KW-1185">Reference proteome</keyword>
<feature type="chain" id="PRO_5004789061" evidence="1">
    <location>
        <begin position="20"/>
        <end position="154"/>
    </location>
</feature>
<dbReference type="EMBL" id="CP007035">
    <property type="protein sequence ID" value="AHF15106.1"/>
    <property type="molecule type" value="Genomic_DNA"/>
</dbReference>
<dbReference type="eggNOG" id="COG1416">
    <property type="taxonomic scope" value="Bacteria"/>
</dbReference>
<proteinExistence type="predicted"/>
<evidence type="ECO:0000256" key="1">
    <source>
        <dbReference type="SAM" id="SignalP"/>
    </source>
</evidence>
<gene>
    <name evidence="2" type="ORF">NIASO_07935</name>
</gene>
<reference evidence="2 3" key="1">
    <citation type="submission" date="2013-12" db="EMBL/GenBank/DDBJ databases">
        <authorList>
            <consortium name="DOE Joint Genome Institute"/>
            <person name="Eisen J."/>
            <person name="Huntemann M."/>
            <person name="Han J."/>
            <person name="Chen A."/>
            <person name="Kyrpides N."/>
            <person name="Mavromatis K."/>
            <person name="Markowitz V."/>
            <person name="Palaniappan K."/>
            <person name="Ivanova N."/>
            <person name="Schaumberg A."/>
            <person name="Pati A."/>
            <person name="Liolios K."/>
            <person name="Nordberg H.P."/>
            <person name="Cantor M.N."/>
            <person name="Hua S.X."/>
            <person name="Woyke T."/>
        </authorList>
    </citation>
    <scope>NUCLEOTIDE SEQUENCE [LARGE SCALE GENOMIC DNA]</scope>
    <source>
        <strain evidence="3">DSM 19437</strain>
    </source>
</reference>
<dbReference type="InterPro" id="IPR003787">
    <property type="entry name" value="Sulphur_relay_DsrE/F-like"/>
</dbReference>
<dbReference type="Gene3D" id="3.40.1260.10">
    <property type="entry name" value="DsrEFH-like"/>
    <property type="match status" value="1"/>
</dbReference>
<keyword evidence="1" id="KW-0732">Signal</keyword>
<dbReference type="KEGG" id="nso:NIASO_07935"/>
<dbReference type="Pfam" id="PF02635">
    <property type="entry name" value="DsrE"/>
    <property type="match status" value="1"/>
</dbReference>
<dbReference type="PANTHER" id="PTHR37691">
    <property type="entry name" value="BLR3518 PROTEIN"/>
    <property type="match status" value="1"/>
</dbReference>
<dbReference type="OrthoDB" id="678766at2"/>
<accession>W0F181</accession>
<name>W0F181_9BACT</name>
<dbReference type="RefSeq" id="WP_008584779.1">
    <property type="nucleotide sequence ID" value="NZ_CP007035.1"/>
</dbReference>
<organism evidence="2 3">
    <name type="scientific">Niabella soli DSM 19437</name>
    <dbReference type="NCBI Taxonomy" id="929713"/>
    <lineage>
        <taxon>Bacteria</taxon>
        <taxon>Pseudomonadati</taxon>
        <taxon>Bacteroidota</taxon>
        <taxon>Chitinophagia</taxon>
        <taxon>Chitinophagales</taxon>
        <taxon>Chitinophagaceae</taxon>
        <taxon>Niabella</taxon>
    </lineage>
</organism>
<evidence type="ECO:0000313" key="3">
    <source>
        <dbReference type="Proteomes" id="UP000003586"/>
    </source>
</evidence>
<evidence type="ECO:0000313" key="2">
    <source>
        <dbReference type="EMBL" id="AHF15106.1"/>
    </source>
</evidence>
<protein>
    <submittedName>
        <fullName evidence="2">Uncharacterized protein</fullName>
    </submittedName>
</protein>
<dbReference type="PANTHER" id="PTHR37691:SF1">
    <property type="entry name" value="BLR3518 PROTEIN"/>
    <property type="match status" value="1"/>
</dbReference>
<sequence>MKKILLLAFTISLAMAVTAQGLTPIEKKNSAVTGAQATKKVYHVIYQMDNGDPKIIEKVLRNLNNALEDPRLKGKLQAELIAFSGGTDAYIKGSKYEAALKSLVERGVIVAQCANTLHERKIERAQIYPFIGVVPSGNGELILRQAEGWAVIKP</sequence>
<feature type="signal peptide" evidence="1">
    <location>
        <begin position="1"/>
        <end position="19"/>
    </location>
</feature>
<dbReference type="HOGENOM" id="CLU_127515_4_0_10"/>
<dbReference type="SUPFAM" id="SSF75169">
    <property type="entry name" value="DsrEFH-like"/>
    <property type="match status" value="1"/>
</dbReference>
<dbReference type="InterPro" id="IPR027396">
    <property type="entry name" value="DsrEFH-like"/>
</dbReference>
<dbReference type="STRING" id="929713.NIASO_07935"/>
<dbReference type="Proteomes" id="UP000003586">
    <property type="component" value="Chromosome"/>
</dbReference>
<dbReference type="AlphaFoldDB" id="W0F181"/>